<evidence type="ECO:0000313" key="3">
    <source>
        <dbReference type="EMBL" id="KAF0759320.1"/>
    </source>
</evidence>
<feature type="region of interest" description="Disordered" evidence="1">
    <location>
        <begin position="517"/>
        <end position="542"/>
    </location>
</feature>
<dbReference type="Proteomes" id="UP000478052">
    <property type="component" value="Unassembled WGS sequence"/>
</dbReference>
<evidence type="ECO:0000256" key="1">
    <source>
        <dbReference type="SAM" id="MobiDB-lite"/>
    </source>
</evidence>
<dbReference type="EMBL" id="VUJU01003035">
    <property type="protein sequence ID" value="KAF0759320.1"/>
    <property type="molecule type" value="Genomic_DNA"/>
</dbReference>
<keyword evidence="2" id="KW-0472">Membrane</keyword>
<proteinExistence type="predicted"/>
<keyword evidence="4" id="KW-1185">Reference proteome</keyword>
<dbReference type="OrthoDB" id="10009315at2759"/>
<evidence type="ECO:0000313" key="4">
    <source>
        <dbReference type="Proteomes" id="UP000478052"/>
    </source>
</evidence>
<gene>
    <name evidence="3" type="ORF">FWK35_00011358</name>
</gene>
<dbReference type="AlphaFoldDB" id="A0A6G0YNU0"/>
<accession>A0A6G0YNU0</accession>
<sequence length="542" mass="60616">MEQPSISSRTYQLLDMSDSGSSSSAHIPPLILTSPRKKRYRKFGNNRDKFGEKVTFEKCRLQSRTVCVFFVLSVLIVWLLTMSWFINALQNELDKFNHTIITTGSRLEVYTYKSDSTVKTILSRHSLVHPYYTTHHISINGDLTVHPKTDSSSSCLRPMSSDVSRRFSSAVGGGGGGCKKMRKRKELDALTGCTVVGINRNRRLMTCSSDSDSCSSSRAPPTPIKLRRQITRRRKRTFVADTWCSALRVFLTFGCVVWVVFETYTFLDVRKIQAHLQMQLDEVAAGNRGVPDDLQKCHSMSKQLQQNQTDIYQRLSVYNGQITNLTQQVANLGSRLSLVEKKINENTDLLSNPDATKDPSIKVLSSEVAKLGSTYQDLSGSVKSLKDTTSSLQSYQTILKTNITSISEKLNNVGNIKTDETMINNVSGKLHELIENIGFNVSTLNRTLTSRIDWLSGDQKTNRVEIEKLKEDSQKLIAQVKTIDTKLTTSFNEVNSKVISLRTQIDKIATNVTNLHAQSNSDDSLKGSGQLKGDKNGTQTKS</sequence>
<keyword evidence="2" id="KW-1133">Transmembrane helix</keyword>
<feature type="transmembrane region" description="Helical" evidence="2">
    <location>
        <begin position="68"/>
        <end position="89"/>
    </location>
</feature>
<name>A0A6G0YNU0_APHCR</name>
<evidence type="ECO:0000256" key="2">
    <source>
        <dbReference type="SAM" id="Phobius"/>
    </source>
</evidence>
<reference evidence="3 4" key="1">
    <citation type="submission" date="2019-08" db="EMBL/GenBank/DDBJ databases">
        <title>Whole genome of Aphis craccivora.</title>
        <authorList>
            <person name="Voronova N.V."/>
            <person name="Shulinski R.S."/>
            <person name="Bandarenka Y.V."/>
            <person name="Zhorov D.G."/>
            <person name="Warner D."/>
        </authorList>
    </citation>
    <scope>NUCLEOTIDE SEQUENCE [LARGE SCALE GENOMIC DNA]</scope>
    <source>
        <strain evidence="3">180601</strain>
        <tissue evidence="3">Whole Body</tissue>
    </source>
</reference>
<organism evidence="3 4">
    <name type="scientific">Aphis craccivora</name>
    <name type="common">Cowpea aphid</name>
    <dbReference type="NCBI Taxonomy" id="307492"/>
    <lineage>
        <taxon>Eukaryota</taxon>
        <taxon>Metazoa</taxon>
        <taxon>Ecdysozoa</taxon>
        <taxon>Arthropoda</taxon>
        <taxon>Hexapoda</taxon>
        <taxon>Insecta</taxon>
        <taxon>Pterygota</taxon>
        <taxon>Neoptera</taxon>
        <taxon>Paraneoptera</taxon>
        <taxon>Hemiptera</taxon>
        <taxon>Sternorrhyncha</taxon>
        <taxon>Aphidomorpha</taxon>
        <taxon>Aphidoidea</taxon>
        <taxon>Aphididae</taxon>
        <taxon>Aphidini</taxon>
        <taxon>Aphis</taxon>
        <taxon>Aphis</taxon>
    </lineage>
</organism>
<dbReference type="Gene3D" id="1.10.287.1490">
    <property type="match status" value="1"/>
</dbReference>
<protein>
    <submittedName>
        <fullName evidence="3">Uncharacterized protein</fullName>
    </submittedName>
</protein>
<comment type="caution">
    <text evidence="3">The sequence shown here is derived from an EMBL/GenBank/DDBJ whole genome shotgun (WGS) entry which is preliminary data.</text>
</comment>
<keyword evidence="2" id="KW-0812">Transmembrane</keyword>